<sequence length="239" mass="26203">MKNLILETENLSKQYGEQMAVRNVSLQIERGSIYGLLGPNGAGKSTSLKMLVGLLRPTGGRIILDGRPWQKESLSKIGSLIESPALYGNLTAEENLLVHTRLLKIPKTKITEVLETVNLKNTGKKRVSQFSMGMKQRLGIAAALLNDPELLILDEPTNGLDPFGIQELRELIISFSEKGMTVILSSHILSEVAQVADTIGIISGGKLLFQGMPDSDENLENFFTEVILKGGKNCEWTEI</sequence>
<dbReference type="PANTHER" id="PTHR43335:SF4">
    <property type="entry name" value="ABC TRANSPORTER, ATP-BINDING PROTEIN"/>
    <property type="match status" value="1"/>
</dbReference>
<dbReference type="InterPro" id="IPR022501">
    <property type="entry name" value="ABC_Gallidermin_ATP-bd"/>
</dbReference>
<dbReference type="PROSITE" id="PS50893">
    <property type="entry name" value="ABC_TRANSPORTER_2"/>
    <property type="match status" value="1"/>
</dbReference>
<dbReference type="SMART" id="SM00382">
    <property type="entry name" value="AAA"/>
    <property type="match status" value="1"/>
</dbReference>
<dbReference type="Pfam" id="PF00005">
    <property type="entry name" value="ABC_tran"/>
    <property type="match status" value="1"/>
</dbReference>
<dbReference type="NCBIfam" id="TIGR03740">
    <property type="entry name" value="galliderm_ABC"/>
    <property type="match status" value="1"/>
</dbReference>
<keyword evidence="4 6" id="KW-0067">ATP-binding</keyword>
<dbReference type="PANTHER" id="PTHR43335">
    <property type="entry name" value="ABC TRANSPORTER, ATP-BINDING PROTEIN"/>
    <property type="match status" value="1"/>
</dbReference>
<keyword evidence="3" id="KW-0547">Nucleotide-binding</keyword>
<evidence type="ECO:0000256" key="1">
    <source>
        <dbReference type="ARBA" id="ARBA00005417"/>
    </source>
</evidence>
<proteinExistence type="inferred from homology"/>
<dbReference type="InterPro" id="IPR003593">
    <property type="entry name" value="AAA+_ATPase"/>
</dbReference>
<organism evidence="6 7">
    <name type="scientific">Blautia caccae</name>
    <dbReference type="NCBI Taxonomy" id="3133175"/>
    <lineage>
        <taxon>Bacteria</taxon>
        <taxon>Bacillati</taxon>
        <taxon>Bacillota</taxon>
        <taxon>Clostridia</taxon>
        <taxon>Lachnospirales</taxon>
        <taxon>Lachnospiraceae</taxon>
        <taxon>Blautia</taxon>
    </lineage>
</organism>
<evidence type="ECO:0000256" key="4">
    <source>
        <dbReference type="ARBA" id="ARBA00022840"/>
    </source>
</evidence>
<accession>A0ABV1DYL3</accession>
<protein>
    <submittedName>
        <fullName evidence="6">Lantibiotic protection ABC transporter ATP-binding protein</fullName>
    </submittedName>
</protein>
<evidence type="ECO:0000313" key="6">
    <source>
        <dbReference type="EMBL" id="MEQ2434189.1"/>
    </source>
</evidence>
<keyword evidence="2" id="KW-0813">Transport</keyword>
<dbReference type="InterPro" id="IPR027417">
    <property type="entry name" value="P-loop_NTPase"/>
</dbReference>
<dbReference type="EMBL" id="JBBMFP010000036">
    <property type="protein sequence ID" value="MEQ2434189.1"/>
    <property type="molecule type" value="Genomic_DNA"/>
</dbReference>
<gene>
    <name evidence="6" type="ORF">WMO65_24640</name>
</gene>
<evidence type="ECO:0000313" key="7">
    <source>
        <dbReference type="Proteomes" id="UP001457898"/>
    </source>
</evidence>
<evidence type="ECO:0000256" key="2">
    <source>
        <dbReference type="ARBA" id="ARBA00022448"/>
    </source>
</evidence>
<dbReference type="CDD" id="cd03268">
    <property type="entry name" value="ABC_BcrA_bacitracin_resist"/>
    <property type="match status" value="1"/>
</dbReference>
<dbReference type="Proteomes" id="UP001457898">
    <property type="component" value="Unassembled WGS sequence"/>
</dbReference>
<keyword evidence="7" id="KW-1185">Reference proteome</keyword>
<dbReference type="GO" id="GO:0005524">
    <property type="term" value="F:ATP binding"/>
    <property type="evidence" value="ECO:0007669"/>
    <property type="project" value="UniProtKB-KW"/>
</dbReference>
<dbReference type="RefSeq" id="WP_148393605.1">
    <property type="nucleotide sequence ID" value="NZ_JBBMFP010000036.1"/>
</dbReference>
<reference evidence="6 7" key="1">
    <citation type="submission" date="2024-03" db="EMBL/GenBank/DDBJ databases">
        <title>Human intestinal bacterial collection.</title>
        <authorList>
            <person name="Pauvert C."/>
            <person name="Hitch T.C.A."/>
            <person name="Clavel T."/>
        </authorList>
    </citation>
    <scope>NUCLEOTIDE SEQUENCE [LARGE SCALE GENOMIC DNA]</scope>
    <source>
        <strain evidence="6 7">CLA-SR-H028</strain>
    </source>
</reference>
<comment type="caution">
    <text evidence="6">The sequence shown here is derived from an EMBL/GenBank/DDBJ whole genome shotgun (WGS) entry which is preliminary data.</text>
</comment>
<evidence type="ECO:0000259" key="5">
    <source>
        <dbReference type="PROSITE" id="PS50893"/>
    </source>
</evidence>
<comment type="similarity">
    <text evidence="1">Belongs to the ABC transporter superfamily.</text>
</comment>
<evidence type="ECO:0000256" key="3">
    <source>
        <dbReference type="ARBA" id="ARBA00022741"/>
    </source>
</evidence>
<feature type="domain" description="ABC transporter" evidence="5">
    <location>
        <begin position="6"/>
        <end position="229"/>
    </location>
</feature>
<dbReference type="InterPro" id="IPR003439">
    <property type="entry name" value="ABC_transporter-like_ATP-bd"/>
</dbReference>
<dbReference type="Gene3D" id="3.40.50.300">
    <property type="entry name" value="P-loop containing nucleotide triphosphate hydrolases"/>
    <property type="match status" value="1"/>
</dbReference>
<name>A0ABV1DYL3_9FIRM</name>
<dbReference type="SUPFAM" id="SSF52540">
    <property type="entry name" value="P-loop containing nucleoside triphosphate hydrolases"/>
    <property type="match status" value="1"/>
</dbReference>